<dbReference type="SUPFAM" id="SSF55781">
    <property type="entry name" value="GAF domain-like"/>
    <property type="match status" value="1"/>
</dbReference>
<dbReference type="InterPro" id="IPR029787">
    <property type="entry name" value="Nucleotide_cyclase"/>
</dbReference>
<dbReference type="GO" id="GO:0052621">
    <property type="term" value="F:diguanylate cyclase activity"/>
    <property type="evidence" value="ECO:0007669"/>
    <property type="project" value="UniProtKB-EC"/>
</dbReference>
<dbReference type="PANTHER" id="PTHR45138:SF9">
    <property type="entry name" value="DIGUANYLATE CYCLASE DGCM-RELATED"/>
    <property type="match status" value="1"/>
</dbReference>
<dbReference type="eggNOG" id="COG2203">
    <property type="taxonomic scope" value="Bacteria"/>
</dbReference>
<evidence type="ECO:0000313" key="6">
    <source>
        <dbReference type="Proteomes" id="UP000000939"/>
    </source>
</evidence>
<reference evidence="5 6" key="1">
    <citation type="journal article" date="2010" name="Stand. Genomic Sci.">
        <title>Complete genome sequence of Arcobacter nitrofigilis type strain (CI).</title>
        <authorList>
            <person name="Pati A."/>
            <person name="Gronow S."/>
            <person name="Lapidus A."/>
            <person name="Copeland A."/>
            <person name="Glavina Del Rio T."/>
            <person name="Nolan M."/>
            <person name="Lucas S."/>
            <person name="Tice H."/>
            <person name="Cheng J.F."/>
            <person name="Han C."/>
            <person name="Chertkov O."/>
            <person name="Bruce D."/>
            <person name="Tapia R."/>
            <person name="Goodwin L."/>
            <person name="Pitluck S."/>
            <person name="Liolios K."/>
            <person name="Ivanova N."/>
            <person name="Mavromatis K."/>
            <person name="Chen A."/>
            <person name="Palaniappan K."/>
            <person name="Land M."/>
            <person name="Hauser L."/>
            <person name="Chang Y.J."/>
            <person name="Jeffries C.D."/>
            <person name="Detter J.C."/>
            <person name="Rohde M."/>
            <person name="Goker M."/>
            <person name="Bristow J."/>
            <person name="Eisen J.A."/>
            <person name="Markowitz V."/>
            <person name="Hugenholtz P."/>
            <person name="Klenk H.P."/>
            <person name="Kyrpides N.C."/>
        </authorList>
    </citation>
    <scope>NUCLEOTIDE SEQUENCE [LARGE SCALE GENOMIC DNA]</scope>
    <source>
        <strain evidence="6">ATCC 33309 / DSM 7299 / CCUG 15893 / LMG 7604 / NCTC 12251 / CI</strain>
    </source>
</reference>
<dbReference type="InterPro" id="IPR003018">
    <property type="entry name" value="GAF"/>
</dbReference>
<organism evidence="5 6">
    <name type="scientific">Arcobacter nitrofigilis (strain ATCC 33309 / DSM 7299 / CCUG 15893 / LMG 7604 / NCTC 12251 / CI)</name>
    <name type="common">Campylobacter nitrofigilis</name>
    <dbReference type="NCBI Taxonomy" id="572480"/>
    <lineage>
        <taxon>Bacteria</taxon>
        <taxon>Pseudomonadati</taxon>
        <taxon>Campylobacterota</taxon>
        <taxon>Epsilonproteobacteria</taxon>
        <taxon>Campylobacterales</taxon>
        <taxon>Arcobacteraceae</taxon>
        <taxon>Arcobacter</taxon>
    </lineage>
</organism>
<keyword evidence="6" id="KW-1185">Reference proteome</keyword>
<dbReference type="Pfam" id="PF13185">
    <property type="entry name" value="GAF_2"/>
    <property type="match status" value="1"/>
</dbReference>
<dbReference type="CDD" id="cd01949">
    <property type="entry name" value="GGDEF"/>
    <property type="match status" value="1"/>
</dbReference>
<evidence type="ECO:0000256" key="2">
    <source>
        <dbReference type="ARBA" id="ARBA00034247"/>
    </source>
</evidence>
<name>D5V417_ARCNC</name>
<dbReference type="HOGENOM" id="CLU_000445_11_24_7"/>
<dbReference type="RefSeq" id="WP_013134990.1">
    <property type="nucleotide sequence ID" value="NC_014166.1"/>
</dbReference>
<dbReference type="SMART" id="SM00267">
    <property type="entry name" value="GGDEF"/>
    <property type="match status" value="1"/>
</dbReference>
<dbReference type="Pfam" id="PF13426">
    <property type="entry name" value="PAS_9"/>
    <property type="match status" value="1"/>
</dbReference>
<dbReference type="STRING" id="572480.Arnit_1186"/>
<sequence>MDKKKKSDYELDKLIDINSFKQILDNFFKATEIPNGLVDNNGKIITQSGWSDACNNFHRKHTDSNKFCVESNISLMESLSKNSISKNECKNGLIDYVAPVIIDNEIIASLFLGQVFNKSPDLNYFISQAEKYNYDKTSYIDAIKKIPIVTDEKMSSLMLCIVHIIDVLVFGSLSKQREDKLEQNLIKTNEQSVELQDILDFSPLGIGWTNKNGEVEYVNHKFTQLFGYTIEDIPTLNVWFKKAFPNEQYRENLILPWNNKVINSYKEKKQPPELEATIRCKNGTNRRALVRLSWVGEKRLSNFSDITNHWKNELRNRSHDNMLEMVAKGVNLKDILHDIIKTIELEDDTSMCSILILDDDGKHLSIGASPSLPTFYNQAIDGVEIGIGVGSCGTAAFLKKRIIVEDIMEHEYWKNYLKLAIKANIKSCWSEPILSSDGQVLGTFAIYHNQISSPKKEDFERISFATNLASIAIENRKVRKELEFRAYFDFLTGLPNRRYFIEQSELEISRKLRYGGSLSLIMFDIDHFKILNDKFGHKMGDLVLQKIAEITRSVLRDIDIIGRIGGEEFAILLPRTDIKEAENIAERLRLEISKGIVKTDKVEITNFTASFGVVLDTKNKTIDELLVSADNALYEAKNSGRNRVCIFNK</sequence>
<dbReference type="eggNOG" id="COG3706">
    <property type="taxonomic scope" value="Bacteria"/>
</dbReference>
<dbReference type="InterPro" id="IPR050469">
    <property type="entry name" value="Diguanylate_Cyclase"/>
</dbReference>
<dbReference type="PROSITE" id="PS50112">
    <property type="entry name" value="PAS"/>
    <property type="match status" value="1"/>
</dbReference>
<dbReference type="eggNOG" id="COG4936">
    <property type="taxonomic scope" value="Bacteria"/>
</dbReference>
<comment type="catalytic activity">
    <reaction evidence="2">
        <text>2 GTP = 3',3'-c-di-GMP + 2 diphosphate</text>
        <dbReference type="Rhea" id="RHEA:24898"/>
        <dbReference type="ChEBI" id="CHEBI:33019"/>
        <dbReference type="ChEBI" id="CHEBI:37565"/>
        <dbReference type="ChEBI" id="CHEBI:58805"/>
        <dbReference type="EC" id="2.7.7.65"/>
    </reaction>
</comment>
<dbReference type="InterPro" id="IPR000160">
    <property type="entry name" value="GGDEF_dom"/>
</dbReference>
<dbReference type="SMART" id="SM00065">
    <property type="entry name" value="GAF"/>
    <property type="match status" value="1"/>
</dbReference>
<dbReference type="InterPro" id="IPR043128">
    <property type="entry name" value="Rev_trsase/Diguanyl_cyclase"/>
</dbReference>
<dbReference type="Pfam" id="PF10114">
    <property type="entry name" value="PocR"/>
    <property type="match status" value="1"/>
</dbReference>
<dbReference type="OrthoDB" id="5333838at2"/>
<dbReference type="Pfam" id="PF00990">
    <property type="entry name" value="GGDEF"/>
    <property type="match status" value="1"/>
</dbReference>
<evidence type="ECO:0000259" key="3">
    <source>
        <dbReference type="PROSITE" id="PS50112"/>
    </source>
</evidence>
<feature type="domain" description="PAS" evidence="3">
    <location>
        <begin position="191"/>
        <end position="233"/>
    </location>
</feature>
<evidence type="ECO:0000259" key="4">
    <source>
        <dbReference type="PROSITE" id="PS50887"/>
    </source>
</evidence>
<evidence type="ECO:0000256" key="1">
    <source>
        <dbReference type="ARBA" id="ARBA00012528"/>
    </source>
</evidence>
<dbReference type="AlphaFoldDB" id="D5V417"/>
<dbReference type="InterPro" id="IPR018771">
    <property type="entry name" value="PocR_dom"/>
</dbReference>
<dbReference type="CDD" id="cd00130">
    <property type="entry name" value="PAS"/>
    <property type="match status" value="1"/>
</dbReference>
<dbReference type="Gene3D" id="3.30.70.270">
    <property type="match status" value="1"/>
</dbReference>
<protein>
    <recommendedName>
        <fullName evidence="1">diguanylate cyclase</fullName>
        <ecNumber evidence="1">2.7.7.65</ecNumber>
    </recommendedName>
</protein>
<accession>D5V417</accession>
<dbReference type="InterPro" id="IPR000014">
    <property type="entry name" value="PAS"/>
</dbReference>
<dbReference type="FunFam" id="3.30.70.270:FF:000001">
    <property type="entry name" value="Diguanylate cyclase domain protein"/>
    <property type="match status" value="1"/>
</dbReference>
<dbReference type="EMBL" id="CP001999">
    <property type="protein sequence ID" value="ADG92845.1"/>
    <property type="molecule type" value="Genomic_DNA"/>
</dbReference>
<dbReference type="Gene3D" id="3.30.450.20">
    <property type="entry name" value="PAS domain"/>
    <property type="match status" value="1"/>
</dbReference>
<dbReference type="NCBIfam" id="TIGR00229">
    <property type="entry name" value="sensory_box"/>
    <property type="match status" value="1"/>
</dbReference>
<proteinExistence type="predicted"/>
<dbReference type="KEGG" id="ant:Arnit_1186"/>
<dbReference type="EC" id="2.7.7.65" evidence="1"/>
<gene>
    <name evidence="5" type="ordered locus">Arnit_1186</name>
</gene>
<dbReference type="NCBIfam" id="TIGR00254">
    <property type="entry name" value="GGDEF"/>
    <property type="match status" value="1"/>
</dbReference>
<dbReference type="Proteomes" id="UP000000939">
    <property type="component" value="Chromosome"/>
</dbReference>
<dbReference type="InterPro" id="IPR029016">
    <property type="entry name" value="GAF-like_dom_sf"/>
</dbReference>
<dbReference type="SUPFAM" id="SSF55073">
    <property type="entry name" value="Nucleotide cyclase"/>
    <property type="match status" value="1"/>
</dbReference>
<dbReference type="SUPFAM" id="SSF55785">
    <property type="entry name" value="PYP-like sensor domain (PAS domain)"/>
    <property type="match status" value="1"/>
</dbReference>
<dbReference type="InterPro" id="IPR035965">
    <property type="entry name" value="PAS-like_dom_sf"/>
</dbReference>
<feature type="domain" description="GGDEF" evidence="4">
    <location>
        <begin position="516"/>
        <end position="649"/>
    </location>
</feature>
<dbReference type="PANTHER" id="PTHR45138">
    <property type="entry name" value="REGULATORY COMPONENTS OF SENSORY TRANSDUCTION SYSTEM"/>
    <property type="match status" value="1"/>
</dbReference>
<dbReference type="Gene3D" id="3.30.450.40">
    <property type="match status" value="1"/>
</dbReference>
<evidence type="ECO:0000313" key="5">
    <source>
        <dbReference type="EMBL" id="ADG92845.1"/>
    </source>
</evidence>
<dbReference type="PROSITE" id="PS50887">
    <property type="entry name" value="GGDEF"/>
    <property type="match status" value="1"/>
</dbReference>